<gene>
    <name evidence="15" type="ORF">ASIM_LOCUS11725</name>
</gene>
<dbReference type="GO" id="GO:0016887">
    <property type="term" value="F:ATP hydrolysis activity"/>
    <property type="evidence" value="ECO:0007669"/>
    <property type="project" value="InterPro"/>
</dbReference>
<evidence type="ECO:0000256" key="9">
    <source>
        <dbReference type="ARBA" id="ARBA00022989"/>
    </source>
</evidence>
<evidence type="ECO:0000256" key="11">
    <source>
        <dbReference type="SAM" id="MobiDB-lite"/>
    </source>
</evidence>
<keyword evidence="9 12" id="KW-1133">Transmembrane helix</keyword>
<dbReference type="GO" id="GO:0016020">
    <property type="term" value="C:membrane"/>
    <property type="evidence" value="ECO:0007669"/>
    <property type="project" value="InterPro"/>
</dbReference>
<evidence type="ECO:0000256" key="2">
    <source>
        <dbReference type="ARBA" id="ARBA00006493"/>
    </source>
</evidence>
<dbReference type="SMART" id="SM00382">
    <property type="entry name" value="AAA"/>
    <property type="match status" value="1"/>
</dbReference>
<keyword evidence="3" id="KW-0813">Transport</keyword>
<protein>
    <submittedName>
        <fullName evidence="17">ATP-binding cassette sub-family B member 9 (inferred by orthology to a human protein)</fullName>
    </submittedName>
</protein>
<evidence type="ECO:0000313" key="17">
    <source>
        <dbReference type="WBParaSite" id="ASIM_0001225901-mRNA-1"/>
    </source>
</evidence>
<dbReference type="InterPro" id="IPR017871">
    <property type="entry name" value="ABC_transporter-like_CS"/>
</dbReference>
<feature type="domain" description="ABC transmembrane type-1" evidence="14">
    <location>
        <begin position="195"/>
        <end position="434"/>
    </location>
</feature>
<dbReference type="InterPro" id="IPR003593">
    <property type="entry name" value="AAA+_ATPase"/>
</dbReference>
<dbReference type="GO" id="GO:0005524">
    <property type="term" value="F:ATP binding"/>
    <property type="evidence" value="ECO:0007669"/>
    <property type="project" value="UniProtKB-KW"/>
</dbReference>
<dbReference type="PIRSF" id="PIRSF002773">
    <property type="entry name" value="ABC_prm/ATPase_B"/>
    <property type="match status" value="1"/>
</dbReference>
<name>A0A0M3JVK4_ANISI</name>
<keyword evidence="7" id="KW-0571">Peptide transport</keyword>
<feature type="domain" description="ABC transporter" evidence="13">
    <location>
        <begin position="495"/>
        <end position="731"/>
    </location>
</feature>
<feature type="transmembrane region" description="Helical" evidence="12">
    <location>
        <begin position="9"/>
        <end position="30"/>
    </location>
</feature>
<reference evidence="17" key="1">
    <citation type="submission" date="2016-04" db="UniProtKB">
        <authorList>
            <consortium name="WormBaseParasite"/>
        </authorList>
    </citation>
    <scope>IDENTIFICATION</scope>
</reference>
<dbReference type="InterPro" id="IPR039421">
    <property type="entry name" value="Type_1_exporter"/>
</dbReference>
<dbReference type="InterPro" id="IPR036640">
    <property type="entry name" value="ABC1_TM_sf"/>
</dbReference>
<evidence type="ECO:0000256" key="6">
    <source>
        <dbReference type="ARBA" id="ARBA00022840"/>
    </source>
</evidence>
<proteinExistence type="inferred from homology"/>
<keyword evidence="7" id="KW-0653">Protein transport</keyword>
<evidence type="ECO:0000256" key="1">
    <source>
        <dbReference type="ARBA" id="ARBA00004127"/>
    </source>
</evidence>
<feature type="transmembrane region" description="Helical" evidence="12">
    <location>
        <begin position="189"/>
        <end position="213"/>
    </location>
</feature>
<dbReference type="PROSITE" id="PS00211">
    <property type="entry name" value="ABC_TRANSPORTER_1"/>
    <property type="match status" value="1"/>
</dbReference>
<dbReference type="CDD" id="cd18572">
    <property type="entry name" value="ABC_6TM_TAP"/>
    <property type="match status" value="1"/>
</dbReference>
<comment type="subcellular location">
    <subcellularLocation>
        <location evidence="1">Endomembrane system</location>
        <topology evidence="1">Multi-pass membrane protein</topology>
    </subcellularLocation>
</comment>
<keyword evidence="4 12" id="KW-0812">Transmembrane</keyword>
<dbReference type="OrthoDB" id="6500128at2759"/>
<dbReference type="AlphaFoldDB" id="A0A0M3JVK4"/>
<sequence length="819" mass="91889">MSGWSVKSAICVAVTVSLIDFLITCFAISWHDEEPSWTTFTKQFSEYSFMASTTDFFVLCCIRIAILVFGAAILLSQAQPYVLISKLPRFISSLSILFFAFSPTKLLALCDDKSILFVGDYLNIIWSFIASFIMYRIWSGIYMKTASSYEPLEQETSEENGDEENEVKQPPKQTFELILRLLEYCEREWIWHLSGFTWLFIYAITRIFVPYYTGQVVATVVQAKRDHPDDPDIGYQLLMDSVKLMTIISFASAISGGFRGGSFEYAYARINRAIRFSLFDRLVKQEVAFYDDHKTGEVTSRLTADCQTMSDTVALNVNVFLRNIVMLGGSMLFMMSLSWRLSLVTFIVVPIIFVASEFFGTYYDKLTELTQEAVARSNDVAEEVLSTMRTVRSFACENFEADRYYVKLTDTLNVTKKKAGAYVGFLWVSEVSISNYLVMLTEQTTLAFALCEMGEVWTGLMQSVGASRKVFDYIDRPPRITNDGQFKPDQMKGRIEFRNVYFNYPTRPDLPILKDLSFTVEPGQTVALVGPSGSGKSSCVALLEHFYVPNSGQVLVDGIPVEDYDHHVIHNKIALVGQEPVLFARSVTDNIAYGLDSVSDQDIINAAQMANAHGFIIHTTDKYNTNVGEQGSQMSGGQKQRIAIARALVRRPVILLLDEATSALDTESEAQVQEAIYKNLKGKSVLLIAHRLSTVEMADKIVVIENGRVEQQGTHEELLSQEGLYKVCACICCYKIRRFASSHINLVQREMMQTEEERSKLPASSTRSQLPSTSTVPPKATSTVSTRSQKSGSSPRTQSTARSLLATSFTPSTSNYQAR</sequence>
<dbReference type="SUPFAM" id="SSF52540">
    <property type="entry name" value="P-loop containing nucleoside triphosphate hydrolases"/>
    <property type="match status" value="1"/>
</dbReference>
<dbReference type="FunFam" id="3.40.50.300:FF:000140">
    <property type="entry name" value="Lipid A export ATP-binding/permease protein MsbA"/>
    <property type="match status" value="1"/>
</dbReference>
<dbReference type="GO" id="GO:0012505">
    <property type="term" value="C:endomembrane system"/>
    <property type="evidence" value="ECO:0007669"/>
    <property type="project" value="UniProtKB-SubCell"/>
</dbReference>
<evidence type="ECO:0000259" key="14">
    <source>
        <dbReference type="PROSITE" id="PS50929"/>
    </source>
</evidence>
<feature type="transmembrane region" description="Helical" evidence="12">
    <location>
        <begin position="114"/>
        <end position="135"/>
    </location>
</feature>
<dbReference type="PROSITE" id="PS50893">
    <property type="entry name" value="ABC_TRANSPORTER_2"/>
    <property type="match status" value="1"/>
</dbReference>
<dbReference type="Gene3D" id="1.20.1560.10">
    <property type="entry name" value="ABC transporter type 1, transmembrane domain"/>
    <property type="match status" value="1"/>
</dbReference>
<keyword evidence="5" id="KW-0547">Nucleotide-binding</keyword>
<feature type="transmembrane region" description="Helical" evidence="12">
    <location>
        <begin position="56"/>
        <end position="75"/>
    </location>
</feature>
<dbReference type="InterPro" id="IPR027417">
    <property type="entry name" value="P-loop_NTPase"/>
</dbReference>
<evidence type="ECO:0000313" key="15">
    <source>
        <dbReference type="EMBL" id="VDK45664.1"/>
    </source>
</evidence>
<dbReference type="Pfam" id="PF00005">
    <property type="entry name" value="ABC_tran"/>
    <property type="match status" value="1"/>
</dbReference>
<evidence type="ECO:0000256" key="8">
    <source>
        <dbReference type="ARBA" id="ARBA00022967"/>
    </source>
</evidence>
<dbReference type="WBParaSite" id="ASIM_0001225901-mRNA-1">
    <property type="protein sequence ID" value="ASIM_0001225901-mRNA-1"/>
    <property type="gene ID" value="ASIM_0001225901"/>
</dbReference>
<organism evidence="17">
    <name type="scientific">Anisakis simplex</name>
    <name type="common">Herring worm</name>
    <dbReference type="NCBI Taxonomy" id="6269"/>
    <lineage>
        <taxon>Eukaryota</taxon>
        <taxon>Metazoa</taxon>
        <taxon>Ecdysozoa</taxon>
        <taxon>Nematoda</taxon>
        <taxon>Chromadorea</taxon>
        <taxon>Rhabditida</taxon>
        <taxon>Spirurina</taxon>
        <taxon>Ascaridomorpha</taxon>
        <taxon>Ascaridoidea</taxon>
        <taxon>Anisakidae</taxon>
        <taxon>Anisakis</taxon>
        <taxon>Anisakis simplex complex</taxon>
    </lineage>
</organism>
<evidence type="ECO:0000256" key="5">
    <source>
        <dbReference type="ARBA" id="ARBA00022741"/>
    </source>
</evidence>
<dbReference type="PANTHER" id="PTHR43394">
    <property type="entry name" value="ATP-DEPENDENT PERMEASE MDL1, MITOCHONDRIAL"/>
    <property type="match status" value="1"/>
</dbReference>
<dbReference type="InterPro" id="IPR003439">
    <property type="entry name" value="ABC_transporter-like_ATP-bd"/>
</dbReference>
<evidence type="ECO:0000256" key="4">
    <source>
        <dbReference type="ARBA" id="ARBA00022692"/>
    </source>
</evidence>
<feature type="region of interest" description="Disordered" evidence="11">
    <location>
        <begin position="755"/>
        <end position="819"/>
    </location>
</feature>
<keyword evidence="6" id="KW-0067">ATP-binding</keyword>
<evidence type="ECO:0000256" key="7">
    <source>
        <dbReference type="ARBA" id="ARBA00022856"/>
    </source>
</evidence>
<feature type="transmembrane region" description="Helical" evidence="12">
    <location>
        <begin position="87"/>
        <end position="108"/>
    </location>
</feature>
<dbReference type="EMBL" id="UYRR01031097">
    <property type="protein sequence ID" value="VDK45664.1"/>
    <property type="molecule type" value="Genomic_DNA"/>
</dbReference>
<evidence type="ECO:0000256" key="3">
    <source>
        <dbReference type="ARBA" id="ARBA00022448"/>
    </source>
</evidence>
<reference evidence="15 16" key="2">
    <citation type="submission" date="2018-11" db="EMBL/GenBank/DDBJ databases">
        <authorList>
            <consortium name="Pathogen Informatics"/>
        </authorList>
    </citation>
    <scope>NUCLEOTIDE SEQUENCE [LARGE SCALE GENOMIC DNA]</scope>
</reference>
<dbReference type="GO" id="GO:0015421">
    <property type="term" value="F:ABC-type oligopeptide transporter activity"/>
    <property type="evidence" value="ECO:0007669"/>
    <property type="project" value="TreeGrafter"/>
</dbReference>
<evidence type="ECO:0000313" key="16">
    <source>
        <dbReference type="Proteomes" id="UP000267096"/>
    </source>
</evidence>
<evidence type="ECO:0000256" key="10">
    <source>
        <dbReference type="ARBA" id="ARBA00023136"/>
    </source>
</evidence>
<comment type="similarity">
    <text evidence="2">Belongs to the ABC transporter superfamily. ABCB family. MHC peptide exporter (TC 3.A.1.209) subfamily.</text>
</comment>
<dbReference type="PROSITE" id="PS50929">
    <property type="entry name" value="ABC_TM1F"/>
    <property type="match status" value="1"/>
</dbReference>
<feature type="compositionally biased region" description="Polar residues" evidence="11">
    <location>
        <begin position="762"/>
        <end position="819"/>
    </location>
</feature>
<dbReference type="CDD" id="cd03249">
    <property type="entry name" value="ABC_MTABC3_MDL1_MDL2"/>
    <property type="match status" value="1"/>
</dbReference>
<accession>A0A0M3JVK4</accession>
<keyword evidence="16" id="KW-1185">Reference proteome</keyword>
<dbReference type="InterPro" id="IPR011527">
    <property type="entry name" value="ABC1_TM_dom"/>
</dbReference>
<feature type="transmembrane region" description="Helical" evidence="12">
    <location>
        <begin position="341"/>
        <end position="363"/>
    </location>
</feature>
<dbReference type="SUPFAM" id="SSF90123">
    <property type="entry name" value="ABC transporter transmembrane region"/>
    <property type="match status" value="1"/>
</dbReference>
<keyword evidence="8" id="KW-1278">Translocase</keyword>
<dbReference type="PANTHER" id="PTHR43394:SF19">
    <property type="entry name" value="ABC TRANSPORTER B FAMILY"/>
    <property type="match status" value="1"/>
</dbReference>
<evidence type="ECO:0000259" key="13">
    <source>
        <dbReference type="PROSITE" id="PS50893"/>
    </source>
</evidence>
<dbReference type="Gene3D" id="3.40.50.300">
    <property type="entry name" value="P-loop containing nucleotide triphosphate hydrolases"/>
    <property type="match status" value="1"/>
</dbReference>
<dbReference type="Proteomes" id="UP000267096">
    <property type="component" value="Unassembled WGS sequence"/>
</dbReference>
<keyword evidence="10 12" id="KW-0472">Membrane</keyword>
<evidence type="ECO:0000256" key="12">
    <source>
        <dbReference type="SAM" id="Phobius"/>
    </source>
</evidence>
<dbReference type="Pfam" id="PF00664">
    <property type="entry name" value="ABC_membrane"/>
    <property type="match status" value="1"/>
</dbReference>